<organism evidence="8">
    <name type="scientific">Tuwongella immobilis</name>
    <dbReference type="NCBI Taxonomy" id="692036"/>
    <lineage>
        <taxon>Bacteria</taxon>
        <taxon>Pseudomonadati</taxon>
        <taxon>Planctomycetota</taxon>
        <taxon>Planctomycetia</taxon>
        <taxon>Gemmatales</taxon>
        <taxon>Gemmataceae</taxon>
        <taxon>Tuwongella</taxon>
    </lineage>
</organism>
<feature type="binding site" evidence="7">
    <location>
        <position position="123"/>
    </location>
    <ligand>
        <name>Zn(2+)</name>
        <dbReference type="ChEBI" id="CHEBI:29105"/>
        <note>catalytic</note>
    </ligand>
</feature>
<keyword evidence="3 7" id="KW-0479">Metal-binding</keyword>
<comment type="function">
    <text evidence="7">Single strand-specific metallo-endoribonuclease involved in late-stage 70S ribosome quality control and in maturation of the 3' terminus of the 16S rRNA.</text>
</comment>
<evidence type="ECO:0000256" key="7">
    <source>
        <dbReference type="HAMAP-Rule" id="MF_00009"/>
    </source>
</evidence>
<dbReference type="PANTHER" id="PTHR46986:SF1">
    <property type="entry name" value="ENDORIBONUCLEASE YBEY, CHLOROPLASTIC"/>
    <property type="match status" value="1"/>
</dbReference>
<dbReference type="FunCoup" id="A0A6C2YU01">
    <property type="interactions" value="204"/>
</dbReference>
<dbReference type="InterPro" id="IPR023091">
    <property type="entry name" value="MetalPrtase_cat_dom_sf_prd"/>
</dbReference>
<dbReference type="Gene3D" id="3.40.390.30">
    <property type="entry name" value="Metalloproteases ('zincins'), catalytic domain"/>
    <property type="match status" value="1"/>
</dbReference>
<dbReference type="Proteomes" id="UP000464378">
    <property type="component" value="Chromosome"/>
</dbReference>
<evidence type="ECO:0000256" key="6">
    <source>
        <dbReference type="ARBA" id="ARBA00022833"/>
    </source>
</evidence>
<protein>
    <recommendedName>
        <fullName evidence="7">Endoribonuclease YbeY</fullName>
        <ecNumber evidence="7">3.1.-.-</ecNumber>
    </recommendedName>
</protein>
<dbReference type="EMBL" id="LR586016">
    <property type="protein sequence ID" value="VIP04603.1"/>
    <property type="molecule type" value="Genomic_DNA"/>
</dbReference>
<evidence type="ECO:0000313" key="8">
    <source>
        <dbReference type="EMBL" id="VIP04603.1"/>
    </source>
</evidence>
<dbReference type="GO" id="GO:0004222">
    <property type="term" value="F:metalloendopeptidase activity"/>
    <property type="evidence" value="ECO:0007669"/>
    <property type="project" value="InterPro"/>
</dbReference>
<keyword evidence="2 7" id="KW-0540">Nuclease</keyword>
<dbReference type="InterPro" id="IPR002036">
    <property type="entry name" value="YbeY"/>
</dbReference>
<comment type="similarity">
    <text evidence="1 7">Belongs to the endoribonuclease YbeY family.</text>
</comment>
<keyword evidence="6 7" id="KW-0862">Zinc</keyword>
<dbReference type="KEGG" id="tim:GMBLW1_45900"/>
<dbReference type="AlphaFoldDB" id="A0A6C2YU01"/>
<evidence type="ECO:0000313" key="9">
    <source>
        <dbReference type="Proteomes" id="UP000464378"/>
    </source>
</evidence>
<dbReference type="NCBIfam" id="TIGR00043">
    <property type="entry name" value="rRNA maturation RNase YbeY"/>
    <property type="match status" value="1"/>
</dbReference>
<evidence type="ECO:0000256" key="2">
    <source>
        <dbReference type="ARBA" id="ARBA00022722"/>
    </source>
</evidence>
<keyword evidence="5 7" id="KW-0378">Hydrolase</keyword>
<dbReference type="HAMAP" id="MF_00009">
    <property type="entry name" value="Endoribonucl_YbeY"/>
    <property type="match status" value="1"/>
</dbReference>
<keyword evidence="7" id="KW-0963">Cytoplasm</keyword>
<dbReference type="EC" id="3.1.-.-" evidence="7"/>
<dbReference type="EMBL" id="LR593887">
    <property type="protein sequence ID" value="VTS06567.1"/>
    <property type="molecule type" value="Genomic_DNA"/>
</dbReference>
<dbReference type="GO" id="GO:0005737">
    <property type="term" value="C:cytoplasm"/>
    <property type="evidence" value="ECO:0007669"/>
    <property type="project" value="UniProtKB-SubCell"/>
</dbReference>
<evidence type="ECO:0000256" key="1">
    <source>
        <dbReference type="ARBA" id="ARBA00010875"/>
    </source>
</evidence>
<comment type="subcellular location">
    <subcellularLocation>
        <location evidence="7">Cytoplasm</location>
    </subcellularLocation>
</comment>
<keyword evidence="7" id="KW-0698">rRNA processing</keyword>
<keyword evidence="7" id="KW-0690">Ribosome biogenesis</keyword>
<keyword evidence="4 7" id="KW-0255">Endonuclease</keyword>
<accession>A0A6C2YU01</accession>
<dbReference type="PANTHER" id="PTHR46986">
    <property type="entry name" value="ENDORIBONUCLEASE YBEY, CHLOROPLASTIC"/>
    <property type="match status" value="1"/>
</dbReference>
<evidence type="ECO:0000256" key="5">
    <source>
        <dbReference type="ARBA" id="ARBA00022801"/>
    </source>
</evidence>
<feature type="binding site" evidence="7">
    <location>
        <position position="129"/>
    </location>
    <ligand>
        <name>Zn(2+)</name>
        <dbReference type="ChEBI" id="CHEBI:29105"/>
        <note>catalytic</note>
    </ligand>
</feature>
<keyword evidence="9" id="KW-1185">Reference proteome</keyword>
<feature type="binding site" evidence="7">
    <location>
        <position position="119"/>
    </location>
    <ligand>
        <name>Zn(2+)</name>
        <dbReference type="ChEBI" id="CHEBI:29105"/>
        <note>catalytic</note>
    </ligand>
</feature>
<dbReference type="SUPFAM" id="SSF55486">
    <property type="entry name" value="Metalloproteases ('zincins'), catalytic domain"/>
    <property type="match status" value="1"/>
</dbReference>
<dbReference type="GO" id="GO:0008270">
    <property type="term" value="F:zinc ion binding"/>
    <property type="evidence" value="ECO:0007669"/>
    <property type="project" value="UniProtKB-UniRule"/>
</dbReference>
<comment type="cofactor">
    <cofactor evidence="7">
        <name>Zn(2+)</name>
        <dbReference type="ChEBI" id="CHEBI:29105"/>
    </cofactor>
    <text evidence="7">Binds 1 zinc ion.</text>
</comment>
<dbReference type="GO" id="GO:0004521">
    <property type="term" value="F:RNA endonuclease activity"/>
    <property type="evidence" value="ECO:0007669"/>
    <property type="project" value="UniProtKB-UniRule"/>
</dbReference>
<dbReference type="GO" id="GO:0006364">
    <property type="term" value="P:rRNA processing"/>
    <property type="evidence" value="ECO:0007669"/>
    <property type="project" value="UniProtKB-UniRule"/>
</dbReference>
<sequence length="157" mass="17631">MLSRVSGLMIRISIASPQEVVPLDESRGRFREIGRVVLEGEGVKVAKISLAFVDNPTIHDINNRFLKHDEPTDVITFPLSGRGAKTLEGELVIGVEVALEQAKLRGHDVITELSLYLIHGLLHLCDYDDLDDRARKAMRARERHYLKLLDLPDIAEV</sequence>
<dbReference type="Pfam" id="PF02130">
    <property type="entry name" value="YbeY"/>
    <property type="match status" value="1"/>
</dbReference>
<evidence type="ECO:0000256" key="3">
    <source>
        <dbReference type="ARBA" id="ARBA00022723"/>
    </source>
</evidence>
<gene>
    <name evidence="7" type="primary">ybeY</name>
    <name evidence="8" type="ORF">GMBLW1_45900</name>
</gene>
<dbReference type="InParanoid" id="A0A6C2YU01"/>
<evidence type="ECO:0000256" key="4">
    <source>
        <dbReference type="ARBA" id="ARBA00022759"/>
    </source>
</evidence>
<proteinExistence type="inferred from homology"/>
<reference evidence="8" key="1">
    <citation type="submission" date="2019-04" db="EMBL/GenBank/DDBJ databases">
        <authorList>
            <consortium name="Science for Life Laboratories"/>
        </authorList>
    </citation>
    <scope>NUCLEOTIDE SEQUENCE</scope>
    <source>
        <strain evidence="8">MBLW1</strain>
    </source>
</reference>
<name>A0A6C2YU01_9BACT</name>